<dbReference type="GO" id="GO:0005829">
    <property type="term" value="C:cytosol"/>
    <property type="evidence" value="ECO:0007669"/>
    <property type="project" value="TreeGrafter"/>
</dbReference>
<dbReference type="PANTHER" id="PTHR10972">
    <property type="entry name" value="OXYSTEROL-BINDING PROTEIN-RELATED"/>
    <property type="match status" value="1"/>
</dbReference>
<comment type="similarity">
    <text evidence="2 4">Belongs to the OSBP family.</text>
</comment>
<name>A0A9E7L727_9LILI</name>
<gene>
    <name evidence="6" type="ORF">MUK42_07207</name>
</gene>
<dbReference type="AlphaFoldDB" id="A0A9E7L727"/>
<dbReference type="FunFam" id="2.40.160.120:FF:000011">
    <property type="entry name" value="Oxysterol-binding protein-related protein 4C"/>
    <property type="match status" value="1"/>
</dbReference>
<dbReference type="InterPro" id="IPR018494">
    <property type="entry name" value="Oxysterol-bd_CS"/>
</dbReference>
<evidence type="ECO:0000256" key="1">
    <source>
        <dbReference type="ARBA" id="ARBA00003361"/>
    </source>
</evidence>
<dbReference type="PROSITE" id="PS01013">
    <property type="entry name" value="OSBP"/>
    <property type="match status" value="1"/>
</dbReference>
<accession>A0A9E7L727</accession>
<proteinExistence type="inferred from homology"/>
<dbReference type="Pfam" id="PF01237">
    <property type="entry name" value="Oxysterol_BP"/>
    <property type="match status" value="1"/>
</dbReference>
<sequence length="481" mass="52138">MGHDPLVNARDIRISVAASCHSILRTCLSVSFHIHTVLGGDAWVRAGYPFVSSTQVIAIIGVILIKNKRIPFPARQSPDGETGGAAPGRGGSGATGDDGGANAAAVAGGRTGGGAPPPQPSSTGVESLRERTARIRSHSIPGECSLRNLDLPPLFNMPKSQLQCYGEAVYCIGEDYLNKCAKGKSSLERFASVVAWSISTTRPALFGQAPFNPVLGETHHVSRGSLNVLLEQVSHHPPVSALHATDATENVELIWCHKPVPRFHGASVEAVIKGKRHLKLLKFCENYEMDSPNLLIKLLPTTGADWVGDVSIRCKDSGLEADLCYYKSHVFLGFGGSSKSVRGKILHSKTLKTIYEIDGQWDRIVKLKDVHSGEVTVLYDAKKAISGLKTPILQAPQNMWPTESATVWSEVSQAILNKEWGKASAAKQNVEEKQRKLQRERKSSGELWVPKHFTVTHTKDNEWDCSPLEQSVPPAPIIVPP</sequence>
<evidence type="ECO:0000313" key="6">
    <source>
        <dbReference type="EMBL" id="URE40144.1"/>
    </source>
</evidence>
<keyword evidence="3" id="KW-0813">Transport</keyword>
<evidence type="ECO:0000313" key="7">
    <source>
        <dbReference type="Proteomes" id="UP001055439"/>
    </source>
</evidence>
<keyword evidence="3" id="KW-0445">Lipid transport</keyword>
<reference evidence="6" key="1">
    <citation type="submission" date="2022-05" db="EMBL/GenBank/DDBJ databases">
        <title>The Musa troglodytarum L. genome provides insights into the mechanism of non-climacteric behaviour and enrichment of carotenoids.</title>
        <authorList>
            <person name="Wang J."/>
        </authorList>
    </citation>
    <scope>NUCLEOTIDE SEQUENCE</scope>
    <source>
        <tissue evidence="6">Leaf</tissue>
    </source>
</reference>
<keyword evidence="7" id="KW-1185">Reference proteome</keyword>
<evidence type="ECO:0000256" key="3">
    <source>
        <dbReference type="ARBA" id="ARBA00023055"/>
    </source>
</evidence>
<dbReference type="GO" id="GO:0006869">
    <property type="term" value="P:lipid transport"/>
    <property type="evidence" value="ECO:0007669"/>
    <property type="project" value="UniProtKB-KW"/>
</dbReference>
<organism evidence="6 7">
    <name type="scientific">Musa troglodytarum</name>
    <name type="common">fe'i banana</name>
    <dbReference type="NCBI Taxonomy" id="320322"/>
    <lineage>
        <taxon>Eukaryota</taxon>
        <taxon>Viridiplantae</taxon>
        <taxon>Streptophyta</taxon>
        <taxon>Embryophyta</taxon>
        <taxon>Tracheophyta</taxon>
        <taxon>Spermatophyta</taxon>
        <taxon>Magnoliopsida</taxon>
        <taxon>Liliopsida</taxon>
        <taxon>Zingiberales</taxon>
        <taxon>Musaceae</taxon>
        <taxon>Musa</taxon>
    </lineage>
</organism>
<dbReference type="GO" id="GO:0016020">
    <property type="term" value="C:membrane"/>
    <property type="evidence" value="ECO:0007669"/>
    <property type="project" value="TreeGrafter"/>
</dbReference>
<feature type="compositionally biased region" description="Gly residues" evidence="5">
    <location>
        <begin position="81"/>
        <end position="99"/>
    </location>
</feature>
<dbReference type="SUPFAM" id="SSF144000">
    <property type="entry name" value="Oxysterol-binding protein-like"/>
    <property type="match status" value="1"/>
</dbReference>
<protein>
    <submittedName>
        <fullName evidence="6">Oxysterol-binding protein</fullName>
    </submittedName>
</protein>
<feature type="region of interest" description="Disordered" evidence="5">
    <location>
        <begin position="74"/>
        <end position="129"/>
    </location>
</feature>
<dbReference type="Gene3D" id="2.40.160.120">
    <property type="match status" value="1"/>
</dbReference>
<dbReference type="GO" id="GO:0032934">
    <property type="term" value="F:sterol binding"/>
    <property type="evidence" value="ECO:0007669"/>
    <property type="project" value="TreeGrafter"/>
</dbReference>
<dbReference type="EMBL" id="CP097510">
    <property type="protein sequence ID" value="URE40144.1"/>
    <property type="molecule type" value="Genomic_DNA"/>
</dbReference>
<evidence type="ECO:0000256" key="5">
    <source>
        <dbReference type="SAM" id="MobiDB-lite"/>
    </source>
</evidence>
<dbReference type="Proteomes" id="UP001055439">
    <property type="component" value="Chromosome 8"/>
</dbReference>
<dbReference type="Gene3D" id="3.30.70.3490">
    <property type="match status" value="1"/>
</dbReference>
<comment type="function">
    <text evidence="1">May be involved in the transport of sterols.</text>
</comment>
<evidence type="ECO:0000256" key="2">
    <source>
        <dbReference type="ARBA" id="ARBA00008842"/>
    </source>
</evidence>
<evidence type="ECO:0000256" key="4">
    <source>
        <dbReference type="RuleBase" id="RU003844"/>
    </source>
</evidence>
<dbReference type="InterPro" id="IPR037239">
    <property type="entry name" value="OSBP_sf"/>
</dbReference>
<dbReference type="InterPro" id="IPR000648">
    <property type="entry name" value="Oxysterol-bd"/>
</dbReference>
<dbReference type="PANTHER" id="PTHR10972:SF102">
    <property type="entry name" value="OXYSTEROL-BINDING PROTEIN"/>
    <property type="match status" value="1"/>
</dbReference>
<dbReference type="FunFam" id="3.30.70.3490:FF:000007">
    <property type="entry name" value="Oxysterol-binding protein-related protein 4B"/>
    <property type="match status" value="1"/>
</dbReference>
<dbReference type="OrthoDB" id="14833at2759"/>